<evidence type="ECO:0000256" key="5">
    <source>
        <dbReference type="ARBA" id="ARBA00023136"/>
    </source>
</evidence>
<dbReference type="GO" id="GO:0005886">
    <property type="term" value="C:plasma membrane"/>
    <property type="evidence" value="ECO:0007669"/>
    <property type="project" value="UniProtKB-SubCell"/>
</dbReference>
<evidence type="ECO:0000256" key="6">
    <source>
        <dbReference type="SAM" id="Phobius"/>
    </source>
</evidence>
<sequence length="76" mass="8255">MPSIIIAAGFGAFAFLIFAVLMAVYLGMVVWTYSDAQRNSTHPAFLWAVVVFFAPLLGLVLYVLLGRDATVPGRGY</sequence>
<dbReference type="GeneID" id="10796262"/>
<evidence type="ECO:0000256" key="1">
    <source>
        <dbReference type="ARBA" id="ARBA00004651"/>
    </source>
</evidence>
<keyword evidence="4 6" id="KW-1133">Transmembrane helix</keyword>
<proteinExistence type="predicted"/>
<dbReference type="eggNOG" id="arCOG08126">
    <property type="taxonomic scope" value="Archaea"/>
</dbReference>
<evidence type="ECO:0000259" key="7">
    <source>
        <dbReference type="Pfam" id="PF13396"/>
    </source>
</evidence>
<feature type="domain" description="Cardiolipin synthase N-terminal" evidence="7">
    <location>
        <begin position="28"/>
        <end position="67"/>
    </location>
</feature>
<comment type="subcellular location">
    <subcellularLocation>
        <location evidence="1">Cell membrane</location>
        <topology evidence="1">Multi-pass membrane protein</topology>
    </subcellularLocation>
</comment>
<gene>
    <name evidence="8" type="ordered locus">Halxa_1292</name>
</gene>
<dbReference type="OrthoDB" id="206116at2157"/>
<protein>
    <submittedName>
        <fullName evidence="8">Membrane protein</fullName>
    </submittedName>
</protein>
<keyword evidence="9" id="KW-1185">Reference proteome</keyword>
<keyword evidence="5 6" id="KW-0472">Membrane</keyword>
<dbReference type="KEGG" id="hxa:Halxa_1292"/>
<feature type="transmembrane region" description="Helical" evidence="6">
    <location>
        <begin position="45"/>
        <end position="65"/>
    </location>
</feature>
<accession>F8DBE0</accession>
<dbReference type="AlphaFoldDB" id="F8DBE0"/>
<dbReference type="RefSeq" id="WP_013878823.1">
    <property type="nucleotide sequence ID" value="NC_015666.1"/>
</dbReference>
<dbReference type="HOGENOM" id="CLU_193459_0_0_2"/>
<reference evidence="8 9" key="1">
    <citation type="journal article" date="2012" name="Stand. Genomic Sci.">
        <title>Complete genome sequence of Halopiger xanaduensis type strain (SH-6(T)).</title>
        <authorList>
            <person name="Anderson I."/>
            <person name="Tindall B.J."/>
            <person name="Rohde M."/>
            <person name="Lucas S."/>
            <person name="Han J."/>
            <person name="Lapidus A."/>
            <person name="Cheng J.F."/>
            <person name="Goodwin L."/>
            <person name="Pitluck S."/>
            <person name="Peters L."/>
            <person name="Pati A."/>
            <person name="Mikhailova N."/>
            <person name="Pagani I."/>
            <person name="Teshima H."/>
            <person name="Han C."/>
            <person name="Tapia R."/>
            <person name="Land M."/>
            <person name="Woyke T."/>
            <person name="Klenk H.P."/>
            <person name="Kyrpides N."/>
            <person name="Ivanova N."/>
        </authorList>
    </citation>
    <scope>NUCLEOTIDE SEQUENCE [LARGE SCALE GENOMIC DNA]</scope>
    <source>
        <strain evidence="9">DSM 18323 / JCM 14033 / SH-6</strain>
    </source>
</reference>
<dbReference type="EMBL" id="CP002839">
    <property type="protein sequence ID" value="AEH35925.1"/>
    <property type="molecule type" value="Genomic_DNA"/>
</dbReference>
<evidence type="ECO:0000256" key="4">
    <source>
        <dbReference type="ARBA" id="ARBA00022989"/>
    </source>
</evidence>
<dbReference type="Proteomes" id="UP000006794">
    <property type="component" value="Chromosome"/>
</dbReference>
<name>F8DBE0_HALXS</name>
<feature type="transmembrane region" description="Helical" evidence="6">
    <location>
        <begin position="12"/>
        <end position="33"/>
    </location>
</feature>
<evidence type="ECO:0000256" key="2">
    <source>
        <dbReference type="ARBA" id="ARBA00022475"/>
    </source>
</evidence>
<evidence type="ECO:0000313" key="9">
    <source>
        <dbReference type="Proteomes" id="UP000006794"/>
    </source>
</evidence>
<evidence type="ECO:0000313" key="8">
    <source>
        <dbReference type="EMBL" id="AEH35925.1"/>
    </source>
</evidence>
<dbReference type="InterPro" id="IPR027379">
    <property type="entry name" value="CLS_N"/>
</dbReference>
<organism evidence="8 9">
    <name type="scientific">Halopiger xanaduensis (strain DSM 18323 / JCM 14033 / SH-6)</name>
    <dbReference type="NCBI Taxonomy" id="797210"/>
    <lineage>
        <taxon>Archaea</taxon>
        <taxon>Methanobacteriati</taxon>
        <taxon>Methanobacteriota</taxon>
        <taxon>Stenosarchaea group</taxon>
        <taxon>Halobacteria</taxon>
        <taxon>Halobacteriales</taxon>
        <taxon>Natrialbaceae</taxon>
        <taxon>Halopiger</taxon>
    </lineage>
</organism>
<keyword evidence="2" id="KW-1003">Cell membrane</keyword>
<dbReference type="Pfam" id="PF13396">
    <property type="entry name" value="PLDc_N"/>
    <property type="match status" value="1"/>
</dbReference>
<keyword evidence="3 6" id="KW-0812">Transmembrane</keyword>
<evidence type="ECO:0000256" key="3">
    <source>
        <dbReference type="ARBA" id="ARBA00022692"/>
    </source>
</evidence>